<evidence type="ECO:0000256" key="1">
    <source>
        <dbReference type="ARBA" id="ARBA00004651"/>
    </source>
</evidence>
<protein>
    <submittedName>
        <fullName evidence="9">MFS transporter</fullName>
    </submittedName>
</protein>
<name>A0ABQ7FKR2_9ACTN</name>
<feature type="transmembrane region" description="Helical" evidence="8">
    <location>
        <begin position="185"/>
        <end position="205"/>
    </location>
</feature>
<dbReference type="PANTHER" id="PTHR23517:SF2">
    <property type="entry name" value="MULTIDRUG RESISTANCE PROTEIN MDTH"/>
    <property type="match status" value="1"/>
</dbReference>
<dbReference type="PANTHER" id="PTHR23517">
    <property type="entry name" value="RESISTANCE PROTEIN MDTM, PUTATIVE-RELATED-RELATED"/>
    <property type="match status" value="1"/>
</dbReference>
<evidence type="ECO:0000256" key="3">
    <source>
        <dbReference type="ARBA" id="ARBA00022475"/>
    </source>
</evidence>
<keyword evidence="5 8" id="KW-1133">Transmembrane helix</keyword>
<dbReference type="InterPro" id="IPR011701">
    <property type="entry name" value="MFS"/>
</dbReference>
<feature type="transmembrane region" description="Helical" evidence="8">
    <location>
        <begin position="302"/>
        <end position="323"/>
    </location>
</feature>
<dbReference type="InterPro" id="IPR036259">
    <property type="entry name" value="MFS_trans_sf"/>
</dbReference>
<comment type="subcellular location">
    <subcellularLocation>
        <location evidence="1">Cell membrane</location>
        <topology evidence="1">Multi-pass membrane protein</topology>
    </subcellularLocation>
</comment>
<evidence type="ECO:0000256" key="2">
    <source>
        <dbReference type="ARBA" id="ARBA00022448"/>
    </source>
</evidence>
<dbReference type="Gene3D" id="1.20.1250.20">
    <property type="entry name" value="MFS general substrate transporter like domains"/>
    <property type="match status" value="1"/>
</dbReference>
<keyword evidence="3" id="KW-1003">Cell membrane</keyword>
<dbReference type="Pfam" id="PF07690">
    <property type="entry name" value="MFS_1"/>
    <property type="match status" value="1"/>
</dbReference>
<evidence type="ECO:0000256" key="5">
    <source>
        <dbReference type="ARBA" id="ARBA00022989"/>
    </source>
</evidence>
<dbReference type="EMBL" id="WHPN01000283">
    <property type="protein sequence ID" value="KAF4408214.1"/>
    <property type="molecule type" value="Genomic_DNA"/>
</dbReference>
<feature type="transmembrane region" description="Helical" evidence="8">
    <location>
        <begin position="271"/>
        <end position="295"/>
    </location>
</feature>
<feature type="transmembrane region" description="Helical" evidence="8">
    <location>
        <begin position="117"/>
        <end position="137"/>
    </location>
</feature>
<feature type="transmembrane region" description="Helical" evidence="8">
    <location>
        <begin position="93"/>
        <end position="111"/>
    </location>
</feature>
<dbReference type="InterPro" id="IPR050171">
    <property type="entry name" value="MFS_Transporters"/>
</dbReference>
<dbReference type="RefSeq" id="WP_170315855.1">
    <property type="nucleotide sequence ID" value="NZ_WHPN01000283.1"/>
</dbReference>
<dbReference type="Proteomes" id="UP000621266">
    <property type="component" value="Unassembled WGS sequence"/>
</dbReference>
<comment type="caution">
    <text evidence="9">The sequence shown here is derived from an EMBL/GenBank/DDBJ whole genome shotgun (WGS) entry which is preliminary data.</text>
</comment>
<feature type="region of interest" description="Disordered" evidence="7">
    <location>
        <begin position="1"/>
        <end position="26"/>
    </location>
</feature>
<evidence type="ECO:0000256" key="4">
    <source>
        <dbReference type="ARBA" id="ARBA00022692"/>
    </source>
</evidence>
<feature type="transmembrane region" description="Helical" evidence="8">
    <location>
        <begin position="36"/>
        <end position="56"/>
    </location>
</feature>
<feature type="transmembrane region" description="Helical" evidence="8">
    <location>
        <begin position="396"/>
        <end position="415"/>
    </location>
</feature>
<keyword evidence="10" id="KW-1185">Reference proteome</keyword>
<feature type="transmembrane region" description="Helical" evidence="8">
    <location>
        <begin position="237"/>
        <end position="259"/>
    </location>
</feature>
<evidence type="ECO:0000256" key="6">
    <source>
        <dbReference type="ARBA" id="ARBA00023136"/>
    </source>
</evidence>
<keyword evidence="6 8" id="KW-0472">Membrane</keyword>
<dbReference type="SUPFAM" id="SSF103473">
    <property type="entry name" value="MFS general substrate transporter"/>
    <property type="match status" value="1"/>
</dbReference>
<evidence type="ECO:0000256" key="7">
    <source>
        <dbReference type="SAM" id="MobiDB-lite"/>
    </source>
</evidence>
<proteinExistence type="predicted"/>
<evidence type="ECO:0000256" key="8">
    <source>
        <dbReference type="SAM" id="Phobius"/>
    </source>
</evidence>
<sequence length="428" mass="43509">MKRPTPVPRPAASVAEHPGSGPSAPRRTTAALTAETLLGSLGLFSVIPVLGLLLAARSPGSGTAVVGIGLFCYTASAGLSATLAGRLLARLDYAHGMAGALLTSAVAFGLLPYAGADWALCGLVILAGFGVSTHFLLSRVLIAEVISDDIGRNRVFSLLQISVNAAAALGPFVANLLYASTDPRPLMAVVSLCYAAAAVTLLPGVPRGRKPPPTSGGWPVGRQVLLRVARTPDMARMVAVSFLGTFVYAQFYSAFVLYVGEEFTSAALRSALVAGPAVAIVLLQTAVTAVTARFLRSGATPLVLLGGANLLFGVSLVVLGLGLPAVLGAVLAVAVFAVAEMVFGPMVSTAFAGLPIGSSLEAFNLRQLCWTAGEALGALTGGSLFLALYAAGDGSAYWSTLGVVTLLATGLLLAADRRAGRTRPRPAA</sequence>
<feature type="transmembrane region" description="Helical" evidence="8">
    <location>
        <begin position="368"/>
        <end position="390"/>
    </location>
</feature>
<organism evidence="9 10">
    <name type="scientific">Streptomyces lycii</name>
    <dbReference type="NCBI Taxonomy" id="2654337"/>
    <lineage>
        <taxon>Bacteria</taxon>
        <taxon>Bacillati</taxon>
        <taxon>Actinomycetota</taxon>
        <taxon>Actinomycetes</taxon>
        <taxon>Kitasatosporales</taxon>
        <taxon>Streptomycetaceae</taxon>
        <taxon>Streptomyces</taxon>
    </lineage>
</organism>
<keyword evidence="2" id="KW-0813">Transport</keyword>
<accession>A0ABQ7FKR2</accession>
<feature type="transmembrane region" description="Helical" evidence="8">
    <location>
        <begin position="158"/>
        <end position="179"/>
    </location>
</feature>
<evidence type="ECO:0000313" key="10">
    <source>
        <dbReference type="Proteomes" id="UP000621266"/>
    </source>
</evidence>
<gene>
    <name evidence="9" type="ORF">GCU69_15330</name>
</gene>
<keyword evidence="4 8" id="KW-0812">Transmembrane</keyword>
<feature type="transmembrane region" description="Helical" evidence="8">
    <location>
        <begin position="62"/>
        <end position="81"/>
    </location>
</feature>
<evidence type="ECO:0000313" key="9">
    <source>
        <dbReference type="EMBL" id="KAF4408214.1"/>
    </source>
</evidence>
<feature type="transmembrane region" description="Helical" evidence="8">
    <location>
        <begin position="329"/>
        <end position="356"/>
    </location>
</feature>
<reference evidence="9 10" key="1">
    <citation type="submission" date="2019-10" db="EMBL/GenBank/DDBJ databases">
        <title>Streptomyces tenebrisbrunneis sp.nov., an endogenous actinomycete isolated from of Lycium ruthenicum.</title>
        <authorList>
            <person name="Ma L."/>
        </authorList>
    </citation>
    <scope>NUCLEOTIDE SEQUENCE [LARGE SCALE GENOMIC DNA]</scope>
    <source>
        <strain evidence="9 10">TRM 66187</strain>
    </source>
</reference>